<sequence length="125" mass="14464">MESMSYSAFAYTYNLEPKIRGRVFSIGVRADPSLNNVESFAVILFLRNRDGKRIEVAKIDTTPHDAGRIHIDRYYREEGAEIKAFDIDIDDWIDAEAYLKANWQRFARRYLDTHGTELRADGANT</sequence>
<dbReference type="AlphaFoldDB" id="A0A8J8PC47"/>
<gene>
    <name evidence="2" type="ORF">EGH24_02400</name>
</gene>
<keyword evidence="3" id="KW-1185">Reference proteome</keyword>
<dbReference type="RefSeq" id="WP_142978576.1">
    <property type="nucleotide sequence ID" value="NZ_RKLU01000001.1"/>
</dbReference>
<dbReference type="InterPro" id="IPR056135">
    <property type="entry name" value="DUF7718"/>
</dbReference>
<name>A0A8J8PC47_9EURY</name>
<reference evidence="2" key="1">
    <citation type="submission" date="2019-02" db="EMBL/GenBank/DDBJ databases">
        <title>Halonotius sp. a new haloarchaeum isolated from saline soil.</title>
        <authorList>
            <person name="Duran-Viseras A."/>
            <person name="Sanchez-Porro C."/>
            <person name="Ventosa A."/>
        </authorList>
    </citation>
    <scope>NUCLEOTIDE SEQUENCE</scope>
    <source>
        <strain evidence="2">F15B</strain>
    </source>
</reference>
<dbReference type="Pfam" id="PF24839">
    <property type="entry name" value="DUF7718"/>
    <property type="match status" value="1"/>
</dbReference>
<accession>A0A8J8PC47</accession>
<dbReference type="EMBL" id="RKLU01000001">
    <property type="protein sequence ID" value="TQQ83659.1"/>
    <property type="molecule type" value="Genomic_DNA"/>
</dbReference>
<evidence type="ECO:0000313" key="3">
    <source>
        <dbReference type="Proteomes" id="UP000705823"/>
    </source>
</evidence>
<evidence type="ECO:0000259" key="1">
    <source>
        <dbReference type="Pfam" id="PF24839"/>
    </source>
</evidence>
<feature type="domain" description="DUF7718" evidence="1">
    <location>
        <begin position="25"/>
        <end position="115"/>
    </location>
</feature>
<evidence type="ECO:0000313" key="2">
    <source>
        <dbReference type="EMBL" id="TQQ83659.1"/>
    </source>
</evidence>
<protein>
    <recommendedName>
        <fullName evidence="1">DUF7718 domain-containing protein</fullName>
    </recommendedName>
</protein>
<organism evidence="2 3">
    <name type="scientific">Halonotius terrestris</name>
    <dbReference type="NCBI Taxonomy" id="2487750"/>
    <lineage>
        <taxon>Archaea</taxon>
        <taxon>Methanobacteriati</taxon>
        <taxon>Methanobacteriota</taxon>
        <taxon>Stenosarchaea group</taxon>
        <taxon>Halobacteria</taxon>
        <taxon>Halobacteriales</taxon>
        <taxon>Haloferacaceae</taxon>
        <taxon>Halonotius</taxon>
    </lineage>
</organism>
<dbReference type="Proteomes" id="UP000705823">
    <property type="component" value="Unassembled WGS sequence"/>
</dbReference>
<comment type="caution">
    <text evidence="2">The sequence shown here is derived from an EMBL/GenBank/DDBJ whole genome shotgun (WGS) entry which is preliminary data.</text>
</comment>
<proteinExistence type="predicted"/>